<comment type="caution">
    <text evidence="19">The sequence shown here is derived from an EMBL/GenBank/DDBJ whole genome shotgun (WGS) entry which is preliminary data.</text>
</comment>
<evidence type="ECO:0000256" key="10">
    <source>
        <dbReference type="ARBA" id="ARBA00023157"/>
    </source>
</evidence>
<evidence type="ECO:0000313" key="20">
    <source>
        <dbReference type="Proteomes" id="UP000617340"/>
    </source>
</evidence>
<evidence type="ECO:0000256" key="8">
    <source>
        <dbReference type="ARBA" id="ARBA00023065"/>
    </source>
</evidence>
<accession>A0A834KFD6</accession>
<dbReference type="AlphaFoldDB" id="A0A834KFD6"/>
<keyword evidence="13" id="KW-0628">Postsynaptic cell membrane</keyword>
<dbReference type="GO" id="GO:0045211">
    <property type="term" value="C:postsynaptic membrane"/>
    <property type="evidence" value="ECO:0007669"/>
    <property type="project" value="UniProtKB-SubCell"/>
</dbReference>
<keyword evidence="9 17" id="KW-0472">Membrane</keyword>
<evidence type="ECO:0000256" key="4">
    <source>
        <dbReference type="ARBA" id="ARBA00022692"/>
    </source>
</evidence>
<evidence type="ECO:0000256" key="5">
    <source>
        <dbReference type="ARBA" id="ARBA00022729"/>
    </source>
</evidence>
<comment type="subcellular location">
    <subcellularLocation>
        <location evidence="16">Postsynaptic cell membrane</location>
        <topology evidence="16">Multi-pass membrane protein</topology>
    </subcellularLocation>
</comment>
<dbReference type="FunFam" id="1.20.58.390:FF:000022">
    <property type="entry name" value="Nicotinic acetylcholine receptor subunit alpha4"/>
    <property type="match status" value="1"/>
</dbReference>
<keyword evidence="15" id="KW-0407">Ion channel</keyword>
<evidence type="ECO:0000256" key="12">
    <source>
        <dbReference type="ARBA" id="ARBA00023180"/>
    </source>
</evidence>
<keyword evidence="2" id="KW-0813">Transport</keyword>
<keyword evidence="4 17" id="KW-0812">Transmembrane</keyword>
<keyword evidence="8" id="KW-0406">Ion transport</keyword>
<dbReference type="GO" id="GO:0007271">
    <property type="term" value="P:synaptic transmission, cholinergic"/>
    <property type="evidence" value="ECO:0007669"/>
    <property type="project" value="UniProtKB-ARBA"/>
</dbReference>
<keyword evidence="14" id="KW-1071">Ligand-gated ion channel</keyword>
<dbReference type="SUPFAM" id="SSF90112">
    <property type="entry name" value="Neurotransmitter-gated ion-channel transmembrane pore"/>
    <property type="match status" value="1"/>
</dbReference>
<proteinExistence type="inferred from homology"/>
<name>A0A834KFD6_VESGE</name>
<evidence type="ECO:0000256" key="14">
    <source>
        <dbReference type="ARBA" id="ARBA00023286"/>
    </source>
</evidence>
<comment type="similarity">
    <text evidence="1">Belongs to the ligand-gated ion channel (TC 1.A.9) family. Acetylcholine receptor (TC 1.A.9.1) subfamily.</text>
</comment>
<evidence type="ECO:0000256" key="7">
    <source>
        <dbReference type="ARBA" id="ARBA00023018"/>
    </source>
</evidence>
<evidence type="ECO:0000313" key="19">
    <source>
        <dbReference type="EMBL" id="KAF7405771.1"/>
    </source>
</evidence>
<evidence type="ECO:0000256" key="16">
    <source>
        <dbReference type="ARBA" id="ARBA00034104"/>
    </source>
</evidence>
<evidence type="ECO:0000256" key="2">
    <source>
        <dbReference type="ARBA" id="ARBA00022448"/>
    </source>
</evidence>
<gene>
    <name evidence="19" type="ORF">HZH68_005140</name>
</gene>
<evidence type="ECO:0000259" key="18">
    <source>
        <dbReference type="Pfam" id="PF02932"/>
    </source>
</evidence>
<keyword evidence="11" id="KW-0675">Receptor</keyword>
<dbReference type="GO" id="GO:0098655">
    <property type="term" value="P:monoatomic cation transmembrane transport"/>
    <property type="evidence" value="ECO:0007669"/>
    <property type="project" value="UniProtKB-ARBA"/>
</dbReference>
<dbReference type="Pfam" id="PF02932">
    <property type="entry name" value="Neur_chan_memb"/>
    <property type="match status" value="1"/>
</dbReference>
<evidence type="ECO:0000256" key="3">
    <source>
        <dbReference type="ARBA" id="ARBA00022475"/>
    </source>
</evidence>
<dbReference type="EMBL" id="JACSDZ010000004">
    <property type="protein sequence ID" value="KAF7405771.1"/>
    <property type="molecule type" value="Genomic_DNA"/>
</dbReference>
<keyword evidence="12" id="KW-0325">Glycoprotein</keyword>
<evidence type="ECO:0000256" key="11">
    <source>
        <dbReference type="ARBA" id="ARBA00023170"/>
    </source>
</evidence>
<dbReference type="InterPro" id="IPR038050">
    <property type="entry name" value="Neuro_actylchol_rec"/>
</dbReference>
<evidence type="ECO:0000256" key="17">
    <source>
        <dbReference type="SAM" id="Phobius"/>
    </source>
</evidence>
<keyword evidence="3" id="KW-1003">Cell membrane</keyword>
<keyword evidence="5" id="KW-0732">Signal</keyword>
<evidence type="ECO:0000256" key="13">
    <source>
        <dbReference type="ARBA" id="ARBA00023257"/>
    </source>
</evidence>
<sequence>MQMHPGTVVTSKLIEYQHIQTRTNEFPLRSSGPKCLFKGTRIVVSHHAQRTTYLFIARSMMFIVFKPQYEIDKRSIGGQHGQRVMVRTCNGLELRDPSLFVETSASELVESSVLFPSLDSQDELHPRELEAVNLGSACRIHGSPAATVAPPPQLPTEESVDALCNTLHHWHHCPELYKAIEGIRFIAEHTKREEDSTRVKEDWKYVAMVLDRLFLWIFTLAVVVGTAGIILQAPTLYDDRVPIDVRLSEIASTTAKPHIVTSL</sequence>
<organism evidence="19 20">
    <name type="scientific">Vespula germanica</name>
    <name type="common">German yellow jacket</name>
    <name type="synonym">Paravespula germanica</name>
    <dbReference type="NCBI Taxonomy" id="30212"/>
    <lineage>
        <taxon>Eukaryota</taxon>
        <taxon>Metazoa</taxon>
        <taxon>Ecdysozoa</taxon>
        <taxon>Arthropoda</taxon>
        <taxon>Hexapoda</taxon>
        <taxon>Insecta</taxon>
        <taxon>Pterygota</taxon>
        <taxon>Neoptera</taxon>
        <taxon>Endopterygota</taxon>
        <taxon>Hymenoptera</taxon>
        <taxon>Apocrita</taxon>
        <taxon>Aculeata</taxon>
        <taxon>Vespoidea</taxon>
        <taxon>Vespidae</taxon>
        <taxon>Vespinae</taxon>
        <taxon>Vespula</taxon>
    </lineage>
</organism>
<dbReference type="Gene3D" id="1.20.58.390">
    <property type="entry name" value="Neurotransmitter-gated ion-channel transmembrane domain"/>
    <property type="match status" value="1"/>
</dbReference>
<dbReference type="InterPro" id="IPR036719">
    <property type="entry name" value="Neuro-gated_channel_TM_sf"/>
</dbReference>
<dbReference type="Proteomes" id="UP000617340">
    <property type="component" value="Unassembled WGS sequence"/>
</dbReference>
<keyword evidence="10" id="KW-1015">Disulfide bond</keyword>
<evidence type="ECO:0000256" key="9">
    <source>
        <dbReference type="ARBA" id="ARBA00023136"/>
    </source>
</evidence>
<feature type="transmembrane region" description="Helical" evidence="17">
    <location>
        <begin position="213"/>
        <end position="233"/>
    </location>
</feature>
<feature type="domain" description="Neurotransmitter-gated ion-channel transmembrane" evidence="18">
    <location>
        <begin position="162"/>
        <end position="229"/>
    </location>
</feature>
<keyword evidence="6 17" id="KW-1133">Transmembrane helix</keyword>
<dbReference type="InterPro" id="IPR006029">
    <property type="entry name" value="Neurotrans-gated_channel_TM"/>
</dbReference>
<reference evidence="19" key="1">
    <citation type="journal article" date="2020" name="G3 (Bethesda)">
        <title>High-Quality Assemblies for Three Invasive Social Wasps from the &lt;i&gt;Vespula&lt;/i&gt; Genus.</title>
        <authorList>
            <person name="Harrop T.W.R."/>
            <person name="Guhlin J."/>
            <person name="McLaughlin G.M."/>
            <person name="Permina E."/>
            <person name="Stockwell P."/>
            <person name="Gilligan J."/>
            <person name="Le Lec M.F."/>
            <person name="Gruber M.A.M."/>
            <person name="Quinn O."/>
            <person name="Lovegrove M."/>
            <person name="Duncan E.J."/>
            <person name="Remnant E.J."/>
            <person name="Van Eeckhoven J."/>
            <person name="Graham B."/>
            <person name="Knapp R.A."/>
            <person name="Langford K.W."/>
            <person name="Kronenberg Z."/>
            <person name="Press M.O."/>
            <person name="Eacker S.M."/>
            <person name="Wilson-Rankin E.E."/>
            <person name="Purcell J."/>
            <person name="Lester P.J."/>
            <person name="Dearden P.K."/>
        </authorList>
    </citation>
    <scope>NUCLEOTIDE SEQUENCE</scope>
    <source>
        <strain evidence="19">Linc-1</strain>
    </source>
</reference>
<evidence type="ECO:0000256" key="6">
    <source>
        <dbReference type="ARBA" id="ARBA00022989"/>
    </source>
</evidence>
<protein>
    <recommendedName>
        <fullName evidence="18">Neurotransmitter-gated ion-channel transmembrane domain-containing protein</fullName>
    </recommendedName>
</protein>
<evidence type="ECO:0000256" key="1">
    <source>
        <dbReference type="ARBA" id="ARBA00009237"/>
    </source>
</evidence>
<keyword evidence="7" id="KW-0770">Synapse</keyword>
<evidence type="ECO:0000256" key="15">
    <source>
        <dbReference type="ARBA" id="ARBA00023303"/>
    </source>
</evidence>
<keyword evidence="20" id="KW-1185">Reference proteome</keyword>